<dbReference type="STRING" id="1122159.SAMN02745246_03438"/>
<gene>
    <name evidence="1" type="ORF">DSL99_3043</name>
</gene>
<organism evidence="1 2">
    <name type="scientific">Leeuwenhoekiella marinoflava</name>
    <dbReference type="NCBI Taxonomy" id="988"/>
    <lineage>
        <taxon>Bacteria</taxon>
        <taxon>Pseudomonadati</taxon>
        <taxon>Bacteroidota</taxon>
        <taxon>Flavobacteriia</taxon>
        <taxon>Flavobacteriales</taxon>
        <taxon>Flavobacteriaceae</taxon>
        <taxon>Leeuwenhoekiella</taxon>
    </lineage>
</organism>
<accession>A0A4Q0PJ97</accession>
<proteinExistence type="predicted"/>
<protein>
    <submittedName>
        <fullName evidence="1">Uncharacterized protein</fullName>
    </submittedName>
</protein>
<dbReference type="SUPFAM" id="SSF51445">
    <property type="entry name" value="(Trans)glycosidases"/>
    <property type="match status" value="1"/>
</dbReference>
<dbReference type="EMBL" id="QOVL01000016">
    <property type="protein sequence ID" value="RXG27251.1"/>
    <property type="molecule type" value="Genomic_DNA"/>
</dbReference>
<sequence>MQLKKIKISCHLKSQPNKSLILQVFELPTYSGIWNSLGADEEEQAEYYTEFLTFAKANQLHYTLWALYDFEEIPATVVERFP</sequence>
<reference evidence="1 2" key="1">
    <citation type="submission" date="2018-07" db="EMBL/GenBank/DDBJ databases">
        <title>Leeuwenhoekiella genomics.</title>
        <authorList>
            <person name="Tahon G."/>
            <person name="Willems A."/>
        </authorList>
    </citation>
    <scope>NUCLEOTIDE SEQUENCE [LARGE SCALE GENOMIC DNA]</scope>
    <source>
        <strain evidence="1 2">LMG 1345</strain>
    </source>
</reference>
<dbReference type="Proteomes" id="UP000290608">
    <property type="component" value="Unassembled WGS sequence"/>
</dbReference>
<dbReference type="AlphaFoldDB" id="A0A4Q0PJ97"/>
<evidence type="ECO:0000313" key="1">
    <source>
        <dbReference type="EMBL" id="RXG27251.1"/>
    </source>
</evidence>
<name>A0A4Q0PJ97_9FLAO</name>
<dbReference type="InterPro" id="IPR017853">
    <property type="entry name" value="GH"/>
</dbReference>
<dbReference type="RefSeq" id="WP_073100496.1">
    <property type="nucleotide sequence ID" value="NZ_QOVL01000016.1"/>
</dbReference>
<comment type="caution">
    <text evidence="1">The sequence shown here is derived from an EMBL/GenBank/DDBJ whole genome shotgun (WGS) entry which is preliminary data.</text>
</comment>
<evidence type="ECO:0000313" key="2">
    <source>
        <dbReference type="Proteomes" id="UP000290608"/>
    </source>
</evidence>